<dbReference type="OrthoDB" id="423534at2759"/>
<evidence type="ECO:0008006" key="9">
    <source>
        <dbReference type="Google" id="ProtNLM"/>
    </source>
</evidence>
<protein>
    <recommendedName>
        <fullName evidence="9">Golgi apparatus membrane protein TVP15</fullName>
    </recommendedName>
</protein>
<dbReference type="GO" id="GO:0016192">
    <property type="term" value="P:vesicle-mediated transport"/>
    <property type="evidence" value="ECO:0007669"/>
    <property type="project" value="TreeGrafter"/>
</dbReference>
<evidence type="ECO:0000256" key="4">
    <source>
        <dbReference type="ARBA" id="ARBA00023136"/>
    </source>
</evidence>
<evidence type="ECO:0000313" key="7">
    <source>
        <dbReference type="EMBL" id="SAM09075.1"/>
    </source>
</evidence>
<evidence type="ECO:0000256" key="1">
    <source>
        <dbReference type="ARBA" id="ARBA00004141"/>
    </source>
</evidence>
<dbReference type="EMBL" id="LT554985">
    <property type="protein sequence ID" value="SAM09075.1"/>
    <property type="molecule type" value="Genomic_DNA"/>
</dbReference>
<dbReference type="FunCoup" id="A0A168SWQ2">
    <property type="interactions" value="61"/>
</dbReference>
<dbReference type="STRING" id="4829.A0A168SWQ2"/>
<feature type="region of interest" description="Disordered" evidence="5">
    <location>
        <begin position="146"/>
        <end position="168"/>
    </location>
</feature>
<dbReference type="PANTHER" id="PTHR28128:SF1">
    <property type="entry name" value="GOLGI APPARATUS MEMBRANE PROTEIN TVP15"/>
    <property type="match status" value="1"/>
</dbReference>
<evidence type="ECO:0000256" key="6">
    <source>
        <dbReference type="SAM" id="Phobius"/>
    </source>
</evidence>
<evidence type="ECO:0000256" key="3">
    <source>
        <dbReference type="ARBA" id="ARBA00022989"/>
    </source>
</evidence>
<sequence length="168" mass="18224">MQIDRSIIFRIVNIIVGCFMIIGGVVTILTGGFPQFIRGIYCILFGIMVFLFEFRLPSVVSQYVSFMFSFFGRGVFYIFIGCILLNYYALGIASGVIVAVAGVAFVILQFIGSIEPPSNMRQEALDDSMKNGAGLGTRASNWANEHQTTETPYGQSAAEAGFASGGNI</sequence>
<proteinExistence type="predicted"/>
<keyword evidence="8" id="KW-1185">Reference proteome</keyword>
<name>A0A168SWQ2_ABSGL</name>
<feature type="transmembrane region" description="Helical" evidence="6">
    <location>
        <begin position="92"/>
        <end position="111"/>
    </location>
</feature>
<evidence type="ECO:0000256" key="2">
    <source>
        <dbReference type="ARBA" id="ARBA00022692"/>
    </source>
</evidence>
<dbReference type="InterPro" id="IPR013714">
    <property type="entry name" value="Golgi_TVP15"/>
</dbReference>
<accession>A0A168SWQ2</accession>
<keyword evidence="2 6" id="KW-0812">Transmembrane</keyword>
<feature type="transmembrane region" description="Helical" evidence="6">
    <location>
        <begin position="66"/>
        <end position="86"/>
    </location>
</feature>
<comment type="subcellular location">
    <subcellularLocation>
        <location evidence="1">Membrane</location>
        <topology evidence="1">Multi-pass membrane protein</topology>
    </subcellularLocation>
</comment>
<dbReference type="Pfam" id="PF08507">
    <property type="entry name" value="COPI_assoc"/>
    <property type="match status" value="1"/>
</dbReference>
<dbReference type="GO" id="GO:0000139">
    <property type="term" value="C:Golgi membrane"/>
    <property type="evidence" value="ECO:0007669"/>
    <property type="project" value="TreeGrafter"/>
</dbReference>
<organism evidence="7">
    <name type="scientific">Absidia glauca</name>
    <name type="common">Pin mould</name>
    <dbReference type="NCBI Taxonomy" id="4829"/>
    <lineage>
        <taxon>Eukaryota</taxon>
        <taxon>Fungi</taxon>
        <taxon>Fungi incertae sedis</taxon>
        <taxon>Mucoromycota</taxon>
        <taxon>Mucoromycotina</taxon>
        <taxon>Mucoromycetes</taxon>
        <taxon>Mucorales</taxon>
        <taxon>Cunninghamellaceae</taxon>
        <taxon>Absidia</taxon>
    </lineage>
</organism>
<feature type="transmembrane region" description="Helical" evidence="6">
    <location>
        <begin position="7"/>
        <end position="30"/>
    </location>
</feature>
<dbReference type="OMA" id="MDYSDAF"/>
<dbReference type="AlphaFoldDB" id="A0A168SWQ2"/>
<dbReference type="PANTHER" id="PTHR28128">
    <property type="entry name" value="GOLGI APPARATUS MEMBRANE PROTEIN TVP15"/>
    <property type="match status" value="1"/>
</dbReference>
<keyword evidence="4 6" id="KW-0472">Membrane</keyword>
<evidence type="ECO:0000313" key="8">
    <source>
        <dbReference type="Proteomes" id="UP000078561"/>
    </source>
</evidence>
<keyword evidence="3 6" id="KW-1133">Transmembrane helix</keyword>
<reference evidence="7" key="1">
    <citation type="submission" date="2016-04" db="EMBL/GenBank/DDBJ databases">
        <authorList>
            <person name="Evans L.H."/>
            <person name="Alamgir A."/>
            <person name="Owens N."/>
            <person name="Weber N.D."/>
            <person name="Virtaneva K."/>
            <person name="Barbian K."/>
            <person name="Babar A."/>
            <person name="Rosenke K."/>
        </authorList>
    </citation>
    <scope>NUCLEOTIDE SEQUENCE [LARGE SCALE GENOMIC DNA]</scope>
    <source>
        <strain evidence="7">CBS 101.48</strain>
    </source>
</reference>
<dbReference type="InParanoid" id="A0A168SWQ2"/>
<feature type="transmembrane region" description="Helical" evidence="6">
    <location>
        <begin position="36"/>
        <end position="54"/>
    </location>
</feature>
<evidence type="ECO:0000256" key="5">
    <source>
        <dbReference type="SAM" id="MobiDB-lite"/>
    </source>
</evidence>
<dbReference type="Proteomes" id="UP000078561">
    <property type="component" value="Unassembled WGS sequence"/>
</dbReference>
<gene>
    <name evidence="7" type="primary">ABSGL_14749.1 scaffold 14966</name>
</gene>